<sequence>MTIDPGSPRQIWHVGFIVDQLEDAMDELGAALGLRWADIHRVNGQPLEGPHGEQYAIDTRVVFSLDLPLSIELIEPTPGTPNVRRGNSAFHHLGYWAEDLVEEERRLDGLAMPCVAFRMDDSNLRRIMLTQGPYDILLESTNALVRRPGLEHFYPQEASR</sequence>
<organism evidence="1 2">
    <name type="scientific">Nocardia jiangxiensis</name>
    <dbReference type="NCBI Taxonomy" id="282685"/>
    <lineage>
        <taxon>Bacteria</taxon>
        <taxon>Bacillati</taxon>
        <taxon>Actinomycetota</taxon>
        <taxon>Actinomycetes</taxon>
        <taxon>Mycobacteriales</taxon>
        <taxon>Nocardiaceae</taxon>
        <taxon>Nocardia</taxon>
    </lineage>
</organism>
<keyword evidence="2" id="KW-1185">Reference proteome</keyword>
<proteinExistence type="predicted"/>
<dbReference type="Proteomes" id="UP001601992">
    <property type="component" value="Unassembled WGS sequence"/>
</dbReference>
<name>A0ABW6SE41_9NOCA</name>
<reference evidence="1 2" key="1">
    <citation type="submission" date="2024-10" db="EMBL/GenBank/DDBJ databases">
        <title>The Natural Products Discovery Center: Release of the First 8490 Sequenced Strains for Exploring Actinobacteria Biosynthetic Diversity.</title>
        <authorList>
            <person name="Kalkreuter E."/>
            <person name="Kautsar S.A."/>
            <person name="Yang D."/>
            <person name="Bader C.D."/>
            <person name="Teijaro C.N."/>
            <person name="Fluegel L."/>
            <person name="Davis C.M."/>
            <person name="Simpson J.R."/>
            <person name="Lauterbach L."/>
            <person name="Steele A.D."/>
            <person name="Gui C."/>
            <person name="Meng S."/>
            <person name="Li G."/>
            <person name="Viehrig K."/>
            <person name="Ye F."/>
            <person name="Su P."/>
            <person name="Kiefer A.F."/>
            <person name="Nichols A."/>
            <person name="Cepeda A.J."/>
            <person name="Yan W."/>
            <person name="Fan B."/>
            <person name="Jiang Y."/>
            <person name="Adhikari A."/>
            <person name="Zheng C.-J."/>
            <person name="Schuster L."/>
            <person name="Cowan T.M."/>
            <person name="Smanski M.J."/>
            <person name="Chevrette M.G."/>
            <person name="De Carvalho L.P.S."/>
            <person name="Shen B."/>
        </authorList>
    </citation>
    <scope>NUCLEOTIDE SEQUENCE [LARGE SCALE GENOMIC DNA]</scope>
    <source>
        <strain evidence="1 2">NPDC002593</strain>
    </source>
</reference>
<dbReference type="SUPFAM" id="SSF54593">
    <property type="entry name" value="Glyoxalase/Bleomycin resistance protein/Dihydroxybiphenyl dioxygenase"/>
    <property type="match status" value="1"/>
</dbReference>
<dbReference type="Gene3D" id="3.10.180.10">
    <property type="entry name" value="2,3-Dihydroxybiphenyl 1,2-Dioxygenase, domain 1"/>
    <property type="match status" value="1"/>
</dbReference>
<comment type="caution">
    <text evidence="1">The sequence shown here is derived from an EMBL/GenBank/DDBJ whole genome shotgun (WGS) entry which is preliminary data.</text>
</comment>
<gene>
    <name evidence="1" type="ORF">ACFYXQ_39735</name>
</gene>
<dbReference type="InterPro" id="IPR029068">
    <property type="entry name" value="Glyas_Bleomycin-R_OHBP_Dase"/>
</dbReference>
<evidence type="ECO:0000313" key="1">
    <source>
        <dbReference type="EMBL" id="MFF3573899.1"/>
    </source>
</evidence>
<dbReference type="EMBL" id="JBIAQY010000022">
    <property type="protein sequence ID" value="MFF3573899.1"/>
    <property type="molecule type" value="Genomic_DNA"/>
</dbReference>
<accession>A0ABW6SE41</accession>
<protein>
    <submittedName>
        <fullName evidence="1">VOC family protein</fullName>
    </submittedName>
</protein>
<dbReference type="Pfam" id="PF13669">
    <property type="entry name" value="Glyoxalase_4"/>
    <property type="match status" value="1"/>
</dbReference>
<evidence type="ECO:0000313" key="2">
    <source>
        <dbReference type="Proteomes" id="UP001601992"/>
    </source>
</evidence>
<dbReference type="RefSeq" id="WP_083896273.1">
    <property type="nucleotide sequence ID" value="NZ_JBIAQY010000022.1"/>
</dbReference>